<sequence>MIVRNLYCSATVADNLVVVYWEDGQPIDASLKKWTAGASQLSLSLEATASLSGVQSSLGGSSGLWRCVELKEAFVELAMAYDDGNPLIVVHPPGGVVRIGVACDQYTSNTSVEQLFFILDLYGYIGRVGENIAVVGKNKSPQRNQDNILGAED</sequence>
<reference evidence="1" key="1">
    <citation type="submission" date="2019-09" db="EMBL/GenBank/DDBJ databases">
        <title>Draft genome information of white flower Hibiscus syriacus.</title>
        <authorList>
            <person name="Kim Y.-M."/>
        </authorList>
    </citation>
    <scope>NUCLEOTIDE SEQUENCE [LARGE SCALE GENOMIC DNA]</scope>
    <source>
        <strain evidence="1">YM2019G1</strain>
    </source>
</reference>
<dbReference type="EMBL" id="VEPZ02000929">
    <property type="protein sequence ID" value="KAE8710429.1"/>
    <property type="molecule type" value="Genomic_DNA"/>
</dbReference>
<dbReference type="InterPro" id="IPR026728">
    <property type="entry name" value="BLTP3A/B"/>
</dbReference>
<proteinExistence type="predicted"/>
<dbReference type="PANTHER" id="PTHR22774:SF11">
    <property type="entry name" value="CHOREIN N-TERMINAL DOMAIN-CONTAINING PROTEIN"/>
    <property type="match status" value="1"/>
</dbReference>
<protein>
    <submittedName>
        <fullName evidence="1">Uncharacterized protein</fullName>
    </submittedName>
</protein>
<organism evidence="1 2">
    <name type="scientific">Hibiscus syriacus</name>
    <name type="common">Rose of Sharon</name>
    <dbReference type="NCBI Taxonomy" id="106335"/>
    <lineage>
        <taxon>Eukaryota</taxon>
        <taxon>Viridiplantae</taxon>
        <taxon>Streptophyta</taxon>
        <taxon>Embryophyta</taxon>
        <taxon>Tracheophyta</taxon>
        <taxon>Spermatophyta</taxon>
        <taxon>Magnoliopsida</taxon>
        <taxon>eudicotyledons</taxon>
        <taxon>Gunneridae</taxon>
        <taxon>Pentapetalae</taxon>
        <taxon>rosids</taxon>
        <taxon>malvids</taxon>
        <taxon>Malvales</taxon>
        <taxon>Malvaceae</taxon>
        <taxon>Malvoideae</taxon>
        <taxon>Hibiscus</taxon>
    </lineage>
</organism>
<comment type="caution">
    <text evidence="1">The sequence shown here is derived from an EMBL/GenBank/DDBJ whole genome shotgun (WGS) entry which is preliminary data.</text>
</comment>
<evidence type="ECO:0000313" key="2">
    <source>
        <dbReference type="Proteomes" id="UP000436088"/>
    </source>
</evidence>
<keyword evidence="2" id="KW-1185">Reference proteome</keyword>
<name>A0A6A3B5U3_HIBSY</name>
<dbReference type="Proteomes" id="UP000436088">
    <property type="component" value="Unassembled WGS sequence"/>
</dbReference>
<accession>A0A6A3B5U3</accession>
<dbReference type="PANTHER" id="PTHR22774">
    <property type="entry name" value="CHOREIN N-TERMINAL DOMAIN-CONTAINING PROTEIN"/>
    <property type="match status" value="1"/>
</dbReference>
<gene>
    <name evidence="1" type="ORF">F3Y22_tig00110321pilonHSYRG00158</name>
</gene>
<evidence type="ECO:0000313" key="1">
    <source>
        <dbReference type="EMBL" id="KAE8710429.1"/>
    </source>
</evidence>
<dbReference type="AlphaFoldDB" id="A0A6A3B5U3"/>